<dbReference type="Pfam" id="PF02518">
    <property type="entry name" value="HATPase_c"/>
    <property type="match status" value="1"/>
</dbReference>
<reference evidence="11" key="1">
    <citation type="journal article" date="2014" name="Int. J. Syst. Evol. Microbiol.">
        <title>Complete genome sequence of Corynebacterium casei LMG S-19264T (=DSM 44701T), isolated from a smear-ripened cheese.</title>
        <authorList>
            <consortium name="US DOE Joint Genome Institute (JGI-PGF)"/>
            <person name="Walter F."/>
            <person name="Albersmeier A."/>
            <person name="Kalinowski J."/>
            <person name="Ruckert C."/>
        </authorList>
    </citation>
    <scope>NUCLEOTIDE SEQUENCE</scope>
    <source>
        <strain evidence="11">JCM 4346</strain>
    </source>
</reference>
<gene>
    <name evidence="11" type="ORF">GCM10010251_56480</name>
</gene>
<evidence type="ECO:0000313" key="12">
    <source>
        <dbReference type="Proteomes" id="UP000658320"/>
    </source>
</evidence>
<evidence type="ECO:0000256" key="3">
    <source>
        <dbReference type="ARBA" id="ARBA00022553"/>
    </source>
</evidence>
<dbReference type="GO" id="GO:0046983">
    <property type="term" value="F:protein dimerization activity"/>
    <property type="evidence" value="ECO:0007669"/>
    <property type="project" value="InterPro"/>
</dbReference>
<keyword evidence="4" id="KW-0808">Transferase</keyword>
<keyword evidence="3" id="KW-0597">Phosphoprotein</keyword>
<dbReference type="CDD" id="cd16917">
    <property type="entry name" value="HATPase_UhpB-NarQ-NarX-like"/>
    <property type="match status" value="1"/>
</dbReference>
<accession>A0A918CNW0</accession>
<name>A0A918CNW0_9ACTN</name>
<dbReference type="EMBL" id="BMSX01000014">
    <property type="protein sequence ID" value="GGR33012.1"/>
    <property type="molecule type" value="Genomic_DNA"/>
</dbReference>
<dbReference type="Gene3D" id="1.20.5.1930">
    <property type="match status" value="1"/>
</dbReference>
<evidence type="ECO:0000256" key="8">
    <source>
        <dbReference type="ARBA" id="ARBA00023012"/>
    </source>
</evidence>
<feature type="transmembrane region" description="Helical" evidence="9">
    <location>
        <begin position="109"/>
        <end position="128"/>
    </location>
</feature>
<evidence type="ECO:0000313" key="11">
    <source>
        <dbReference type="EMBL" id="GGR33012.1"/>
    </source>
</evidence>
<dbReference type="InterPro" id="IPR011712">
    <property type="entry name" value="Sig_transdc_His_kin_sub3_dim/P"/>
</dbReference>
<dbReference type="Proteomes" id="UP000658320">
    <property type="component" value="Unassembled WGS sequence"/>
</dbReference>
<dbReference type="InterPro" id="IPR003594">
    <property type="entry name" value="HATPase_dom"/>
</dbReference>
<dbReference type="PANTHER" id="PTHR24421:SF10">
    <property type="entry name" value="NITRATE_NITRITE SENSOR PROTEIN NARQ"/>
    <property type="match status" value="1"/>
</dbReference>
<dbReference type="GO" id="GO:0000155">
    <property type="term" value="F:phosphorelay sensor kinase activity"/>
    <property type="evidence" value="ECO:0007669"/>
    <property type="project" value="InterPro"/>
</dbReference>
<dbReference type="Pfam" id="PF07730">
    <property type="entry name" value="HisKA_3"/>
    <property type="match status" value="1"/>
</dbReference>
<keyword evidence="6 11" id="KW-0418">Kinase</keyword>
<evidence type="ECO:0000256" key="9">
    <source>
        <dbReference type="SAM" id="Phobius"/>
    </source>
</evidence>
<keyword evidence="9" id="KW-0812">Transmembrane</keyword>
<feature type="transmembrane region" description="Helical" evidence="9">
    <location>
        <begin position="70"/>
        <end position="103"/>
    </location>
</feature>
<evidence type="ECO:0000256" key="2">
    <source>
        <dbReference type="ARBA" id="ARBA00012438"/>
    </source>
</evidence>
<keyword evidence="9" id="KW-1133">Transmembrane helix</keyword>
<dbReference type="InterPro" id="IPR036890">
    <property type="entry name" value="HATPase_C_sf"/>
</dbReference>
<keyword evidence="5" id="KW-0547">Nucleotide-binding</keyword>
<keyword evidence="9" id="KW-0472">Membrane</keyword>
<dbReference type="AlphaFoldDB" id="A0A918CNW0"/>
<reference evidence="11" key="2">
    <citation type="submission" date="2020-09" db="EMBL/GenBank/DDBJ databases">
        <authorList>
            <person name="Sun Q."/>
            <person name="Ohkuma M."/>
        </authorList>
    </citation>
    <scope>NUCLEOTIDE SEQUENCE</scope>
    <source>
        <strain evidence="11">JCM 4346</strain>
    </source>
</reference>
<dbReference type="SMART" id="SM00387">
    <property type="entry name" value="HATPase_c"/>
    <property type="match status" value="1"/>
</dbReference>
<dbReference type="PANTHER" id="PTHR24421">
    <property type="entry name" value="NITRATE/NITRITE SENSOR PROTEIN NARX-RELATED"/>
    <property type="match status" value="1"/>
</dbReference>
<evidence type="ECO:0000256" key="5">
    <source>
        <dbReference type="ARBA" id="ARBA00022741"/>
    </source>
</evidence>
<comment type="catalytic activity">
    <reaction evidence="1">
        <text>ATP + protein L-histidine = ADP + protein N-phospho-L-histidine.</text>
        <dbReference type="EC" id="2.7.13.3"/>
    </reaction>
</comment>
<comment type="caution">
    <text evidence="11">The sequence shown here is derived from an EMBL/GenBank/DDBJ whole genome shotgun (WGS) entry which is preliminary data.</text>
</comment>
<organism evidence="11 12">
    <name type="scientific">Streptomyces aurantiogriseus</name>
    <dbReference type="NCBI Taxonomy" id="66870"/>
    <lineage>
        <taxon>Bacteria</taxon>
        <taxon>Bacillati</taxon>
        <taxon>Actinomycetota</taxon>
        <taxon>Actinomycetes</taxon>
        <taxon>Kitasatosporales</taxon>
        <taxon>Streptomycetaceae</taxon>
        <taxon>Streptomyces</taxon>
    </lineage>
</organism>
<dbReference type="EC" id="2.7.13.3" evidence="2"/>
<dbReference type="GO" id="GO:0016020">
    <property type="term" value="C:membrane"/>
    <property type="evidence" value="ECO:0007669"/>
    <property type="project" value="InterPro"/>
</dbReference>
<keyword evidence="12" id="KW-1185">Reference proteome</keyword>
<evidence type="ECO:0000256" key="1">
    <source>
        <dbReference type="ARBA" id="ARBA00000085"/>
    </source>
</evidence>
<feature type="transmembrane region" description="Helical" evidence="9">
    <location>
        <begin position="135"/>
        <end position="153"/>
    </location>
</feature>
<evidence type="ECO:0000256" key="4">
    <source>
        <dbReference type="ARBA" id="ARBA00022679"/>
    </source>
</evidence>
<dbReference type="Gene3D" id="3.30.565.10">
    <property type="entry name" value="Histidine kinase-like ATPase, C-terminal domain"/>
    <property type="match status" value="1"/>
</dbReference>
<keyword evidence="8" id="KW-0902">Two-component regulatory system</keyword>
<evidence type="ECO:0000256" key="7">
    <source>
        <dbReference type="ARBA" id="ARBA00022840"/>
    </source>
</evidence>
<evidence type="ECO:0000256" key="6">
    <source>
        <dbReference type="ARBA" id="ARBA00022777"/>
    </source>
</evidence>
<feature type="domain" description="Histidine kinase/HSP90-like ATPase" evidence="10">
    <location>
        <begin position="299"/>
        <end position="391"/>
    </location>
</feature>
<dbReference type="GO" id="GO:0005524">
    <property type="term" value="F:ATP binding"/>
    <property type="evidence" value="ECO:0007669"/>
    <property type="project" value="UniProtKB-KW"/>
</dbReference>
<sequence length="406" mass="42983">MTSNLERYAERHPRVADTLMFLALCGCTALGTSLSVPGTDLPDNDGPATLLAGLSCFVVVKARSHPRIAVALATASSVAVGAMGYLPTPLLLAPLMMALYWLAAATDPTITRVYGLVAMAMVVITAILDRPTTDMLLLRTVGPVLWLLLPLVGGGRSRLRHAYTESVQARAAHAERTREEEARLRVAEERMRIARELHDVVAHHMAVANAQAGTAAHLAPTHPEQAQRILADLALTTSSALLELRATVGVLRQAGDPHSDSLEPAPGLDRLPELVSACESAGLAVTVTTEGEPQPLSPGVDLTAYRIIQEALTNATKHASDPAARVRLTYSGSRLLITVTNDGHAVAPSVPGGGYGLMGMRERAHSVGGDLRAGPRPEGGFEVTTALPLQARVHEETLTERQEAAQ</sequence>
<protein>
    <recommendedName>
        <fullName evidence="2">histidine kinase</fullName>
        <ecNumber evidence="2">2.7.13.3</ecNumber>
    </recommendedName>
</protein>
<proteinExistence type="predicted"/>
<dbReference type="RefSeq" id="WP_189940567.1">
    <property type="nucleotide sequence ID" value="NZ_BMSX01000014.1"/>
</dbReference>
<dbReference type="InterPro" id="IPR050482">
    <property type="entry name" value="Sensor_HK_TwoCompSys"/>
</dbReference>
<keyword evidence="7" id="KW-0067">ATP-binding</keyword>
<dbReference type="SUPFAM" id="SSF55874">
    <property type="entry name" value="ATPase domain of HSP90 chaperone/DNA topoisomerase II/histidine kinase"/>
    <property type="match status" value="1"/>
</dbReference>
<evidence type="ECO:0000259" key="10">
    <source>
        <dbReference type="SMART" id="SM00387"/>
    </source>
</evidence>